<name>A0A6C0LQU9_9ZZZZ</name>
<feature type="region of interest" description="Disordered" evidence="1">
    <location>
        <begin position="1"/>
        <end position="23"/>
    </location>
</feature>
<proteinExistence type="predicted"/>
<reference evidence="2" key="1">
    <citation type="journal article" date="2020" name="Nature">
        <title>Giant virus diversity and host interactions through global metagenomics.</title>
        <authorList>
            <person name="Schulz F."/>
            <person name="Roux S."/>
            <person name="Paez-Espino D."/>
            <person name="Jungbluth S."/>
            <person name="Walsh D.A."/>
            <person name="Denef V.J."/>
            <person name="McMahon K.D."/>
            <person name="Konstantinidis K.T."/>
            <person name="Eloe-Fadrosh E.A."/>
            <person name="Kyrpides N.C."/>
            <person name="Woyke T."/>
        </authorList>
    </citation>
    <scope>NUCLEOTIDE SEQUENCE</scope>
    <source>
        <strain evidence="2">GVMAG-M-3300027969-2</strain>
    </source>
</reference>
<evidence type="ECO:0000256" key="1">
    <source>
        <dbReference type="SAM" id="MobiDB-lite"/>
    </source>
</evidence>
<sequence length="118" mass="12851">MNKAPATAPASQKAPAQPATAANTAAGYRLPEATTLSHAAKLSVVEDKPIMLDYWTNSLNKTVLIGVKDNQEKLLVKSEEEYTSPIAKIFKVGKEYIIMTENSIYIVDVEIPTKKISS</sequence>
<accession>A0A6C0LQU9</accession>
<organism evidence="2">
    <name type="scientific">viral metagenome</name>
    <dbReference type="NCBI Taxonomy" id="1070528"/>
    <lineage>
        <taxon>unclassified sequences</taxon>
        <taxon>metagenomes</taxon>
        <taxon>organismal metagenomes</taxon>
    </lineage>
</organism>
<dbReference type="AlphaFoldDB" id="A0A6C0LQU9"/>
<protein>
    <submittedName>
        <fullName evidence="2">Uncharacterized protein</fullName>
    </submittedName>
</protein>
<evidence type="ECO:0000313" key="2">
    <source>
        <dbReference type="EMBL" id="QHU32740.1"/>
    </source>
</evidence>
<dbReference type="EMBL" id="MN740541">
    <property type="protein sequence ID" value="QHU32740.1"/>
    <property type="molecule type" value="Genomic_DNA"/>
</dbReference>